<evidence type="ECO:0000256" key="1">
    <source>
        <dbReference type="SAM" id="Coils"/>
    </source>
</evidence>
<evidence type="ECO:0000313" key="3">
    <source>
        <dbReference type="EMBL" id="KAF3423980.1"/>
    </source>
</evidence>
<feature type="region of interest" description="Disordered" evidence="2">
    <location>
        <begin position="327"/>
        <end position="370"/>
    </location>
</feature>
<dbReference type="EMBL" id="WNWW01000514">
    <property type="protein sequence ID" value="KAF3423980.1"/>
    <property type="molecule type" value="Genomic_DNA"/>
</dbReference>
<dbReference type="Proteomes" id="UP000655588">
    <property type="component" value="Unassembled WGS sequence"/>
</dbReference>
<keyword evidence="4" id="KW-1185">Reference proteome</keyword>
<dbReference type="GO" id="GO:0036158">
    <property type="term" value="P:outer dynein arm assembly"/>
    <property type="evidence" value="ECO:0007669"/>
    <property type="project" value="InterPro"/>
</dbReference>
<protein>
    <submittedName>
        <fullName evidence="3">Uncharacterized protein</fullName>
    </submittedName>
</protein>
<dbReference type="GO" id="GO:0003341">
    <property type="term" value="P:cilium movement"/>
    <property type="evidence" value="ECO:0007669"/>
    <property type="project" value="InterPro"/>
</dbReference>
<dbReference type="PANTHER" id="PTHR46518">
    <property type="entry name" value="COILED-COIL DOMAIN-CONTAINING PROTEIN 151"/>
    <property type="match status" value="1"/>
</dbReference>
<dbReference type="AlphaFoldDB" id="A0A833S3D3"/>
<dbReference type="PANTHER" id="PTHR46518:SF1">
    <property type="entry name" value="OUTER DYNEIN ARM-DOCKING COMPLEX SUBUNIT 3"/>
    <property type="match status" value="1"/>
</dbReference>
<keyword evidence="1" id="KW-0175">Coiled coil</keyword>
<accession>A0A833S3D3</accession>
<feature type="coiled-coil region" evidence="1">
    <location>
        <begin position="206"/>
        <end position="240"/>
    </location>
</feature>
<evidence type="ECO:0000313" key="4">
    <source>
        <dbReference type="Proteomes" id="UP000655588"/>
    </source>
</evidence>
<comment type="caution">
    <text evidence="3">The sequence shown here is derived from an EMBL/GenBank/DDBJ whole genome shotgun (WGS) entry which is preliminary data.</text>
</comment>
<dbReference type="InterPro" id="IPR033192">
    <property type="entry name" value="ODAD3"/>
</dbReference>
<proteinExistence type="predicted"/>
<feature type="compositionally biased region" description="Polar residues" evidence="2">
    <location>
        <begin position="360"/>
        <end position="370"/>
    </location>
</feature>
<name>A0A833S3D3_9HYME</name>
<dbReference type="GO" id="GO:0097542">
    <property type="term" value="C:ciliary tip"/>
    <property type="evidence" value="ECO:0007669"/>
    <property type="project" value="TreeGrafter"/>
</dbReference>
<sequence>MSDPLAPIVENKLNDLNKKIAEIKKKIQLSEGQRKANFEEYEAKKHEYAKKIAALKQSIKELYMEYANNEGKSESKIRMSRKSSAREKKRNLGEAINKMQEDNVRLRKKHDLIKYQRKKRQQKLHSLLDEYGKLMNNKMQKIFKRKTENPSRNVNVRAYISVLSFLFSQKIVKLEVLLEHIRMMQIKANIARMKYRSMCSDLKQRSVLYVSSLKNLEDEIKEQESEIKRLQASQEAIALKDHMQETLIKEEIEVTNCSRERYADVVDTLPKDPKEIQQPLQLIDLMNERATSIIETLGGPDKYLEVLDEISVDKLETVSITTTSVEGKAARTNGGPLFPRFPSSATQATMPSEDEEDVPTRNTLKKQAQQLVDIKSRRKGFTFKR</sequence>
<gene>
    <name evidence="3" type="ORF">E2986_00979</name>
</gene>
<dbReference type="GO" id="GO:0036064">
    <property type="term" value="C:ciliary basal body"/>
    <property type="evidence" value="ECO:0007669"/>
    <property type="project" value="TreeGrafter"/>
</dbReference>
<dbReference type="GO" id="GO:0035253">
    <property type="term" value="C:ciliary rootlet"/>
    <property type="evidence" value="ECO:0007669"/>
    <property type="project" value="TreeGrafter"/>
</dbReference>
<reference evidence="3" key="1">
    <citation type="submission" date="2019-11" db="EMBL/GenBank/DDBJ databases">
        <title>The nuclear and mitochondrial genomes of Frieseomelitta varia - a highly eusocial stingless bee (Meliponini) with a permanently sterile worker caste.</title>
        <authorList>
            <person name="Freitas F.C.P."/>
            <person name="Lourenco A.P."/>
            <person name="Nunes F.M.F."/>
            <person name="Paschoal A.R."/>
            <person name="Abreu F.C.P."/>
            <person name="Barbin F.O."/>
            <person name="Bataglia L."/>
            <person name="Cardoso-Junior C.A.M."/>
            <person name="Cervoni M.S."/>
            <person name="Silva S.R."/>
            <person name="Dalarmi F."/>
            <person name="Del Lama M.A."/>
            <person name="Depintor T.S."/>
            <person name="Ferreira K.M."/>
            <person name="Goria P.S."/>
            <person name="Jaskot M.C."/>
            <person name="Lago D.C."/>
            <person name="Luna-Lucena D."/>
            <person name="Moda L.M."/>
            <person name="Nascimento L."/>
            <person name="Pedrino M."/>
            <person name="Rabico F.O."/>
            <person name="Sanches F.C."/>
            <person name="Santos D.E."/>
            <person name="Santos C.G."/>
            <person name="Vieira J."/>
            <person name="Lopes T.F."/>
            <person name="Barchuk A.R."/>
            <person name="Hartfelder K."/>
            <person name="Simoes Z.L.P."/>
            <person name="Bitondi M.M.G."/>
            <person name="Pinheiro D.G."/>
        </authorList>
    </citation>
    <scope>NUCLEOTIDE SEQUENCE</scope>
    <source>
        <strain evidence="3">USP_RPSP 00005682</strain>
        <tissue evidence="3">Whole individual</tissue>
    </source>
</reference>
<feature type="coiled-coil region" evidence="1">
    <location>
        <begin position="6"/>
        <end position="109"/>
    </location>
</feature>
<organism evidence="3 4">
    <name type="scientific">Frieseomelitta varia</name>
    <dbReference type="NCBI Taxonomy" id="561572"/>
    <lineage>
        <taxon>Eukaryota</taxon>
        <taxon>Metazoa</taxon>
        <taxon>Ecdysozoa</taxon>
        <taxon>Arthropoda</taxon>
        <taxon>Hexapoda</taxon>
        <taxon>Insecta</taxon>
        <taxon>Pterygota</taxon>
        <taxon>Neoptera</taxon>
        <taxon>Endopterygota</taxon>
        <taxon>Hymenoptera</taxon>
        <taxon>Apocrita</taxon>
        <taxon>Aculeata</taxon>
        <taxon>Apoidea</taxon>
        <taxon>Anthophila</taxon>
        <taxon>Apidae</taxon>
        <taxon>Frieseomelitta</taxon>
    </lineage>
</organism>
<evidence type="ECO:0000256" key="2">
    <source>
        <dbReference type="SAM" id="MobiDB-lite"/>
    </source>
</evidence>